<feature type="compositionally biased region" description="Low complexity" evidence="2">
    <location>
        <begin position="21"/>
        <end position="37"/>
    </location>
</feature>
<evidence type="ECO:0000313" key="4">
    <source>
        <dbReference type="Proteomes" id="UP001497457"/>
    </source>
</evidence>
<evidence type="ECO:0008006" key="5">
    <source>
        <dbReference type="Google" id="ProtNLM"/>
    </source>
</evidence>
<keyword evidence="4" id="KW-1185">Reference proteome</keyword>
<keyword evidence="1" id="KW-0175">Coiled coil</keyword>
<dbReference type="AlphaFoldDB" id="A0ABC9FDU0"/>
<feature type="region of interest" description="Disordered" evidence="2">
    <location>
        <begin position="1"/>
        <end position="51"/>
    </location>
</feature>
<proteinExistence type="predicted"/>
<sequence length="399" mass="44578">MEGRGKKGGSGGSRTKATSLPRDAAARDAASSPRDAAVGTQQPHPSAAPSTQIPLQRLNASLWPEFGVGIHGGQSSSSGTSSGNQWCGYMNLLQQPHFPIGENSHFVGVGKSMIPPSPAPTPPGRVTIDTDDGVEVNRGVKKRFWSHDEEVRLASAWLNTSKDPIHGNDKKIDSFWGQIAEKFNKEAQPDRVRDTNQLKVHWSQLSTRINEFNGYWSSVCKVNKSGYSDDLLMDEAQKMYTKKYKKPFAHVHWWRILKNEPKWCTSVAQAEKDKGKTIEIDDKVEPRPIGREAAKAERKGKRKAEEIIDGIVILGDNINKIVQVAAERKKEREKATEAQMEISRINLKVVKEQKEVKLLQAYNSLLIQDTSNMTDEEKASRAKTLQWMQNKIMAVDEEP</sequence>
<dbReference type="Proteomes" id="UP001497457">
    <property type="component" value="Chromosome 6rd"/>
</dbReference>
<reference evidence="3" key="1">
    <citation type="submission" date="2024-10" db="EMBL/GenBank/DDBJ databases">
        <authorList>
            <person name="Ryan C."/>
        </authorList>
    </citation>
    <scope>NUCLEOTIDE SEQUENCE [LARGE SCALE GENOMIC DNA]</scope>
</reference>
<feature type="coiled-coil region" evidence="1">
    <location>
        <begin position="321"/>
        <end position="348"/>
    </location>
</feature>
<dbReference type="PANTHER" id="PTHR44947:SF1">
    <property type="entry name" value="OS11G0303800 PROTEIN"/>
    <property type="match status" value="1"/>
</dbReference>
<protein>
    <recommendedName>
        <fullName evidence="5">No apical meristem-associated C-terminal domain-containing protein</fullName>
    </recommendedName>
</protein>
<dbReference type="PANTHER" id="PTHR44947">
    <property type="entry name" value="OS05G0501001 PROTEIN"/>
    <property type="match status" value="1"/>
</dbReference>
<accession>A0ABC9FDU0</accession>
<evidence type="ECO:0000256" key="1">
    <source>
        <dbReference type="SAM" id="Coils"/>
    </source>
</evidence>
<dbReference type="EMBL" id="OZ075116">
    <property type="protein sequence ID" value="CAL5073396.1"/>
    <property type="molecule type" value="Genomic_DNA"/>
</dbReference>
<evidence type="ECO:0000256" key="2">
    <source>
        <dbReference type="SAM" id="MobiDB-lite"/>
    </source>
</evidence>
<organism evidence="3 4">
    <name type="scientific">Urochloa decumbens</name>
    <dbReference type="NCBI Taxonomy" id="240449"/>
    <lineage>
        <taxon>Eukaryota</taxon>
        <taxon>Viridiplantae</taxon>
        <taxon>Streptophyta</taxon>
        <taxon>Embryophyta</taxon>
        <taxon>Tracheophyta</taxon>
        <taxon>Spermatophyta</taxon>
        <taxon>Magnoliopsida</taxon>
        <taxon>Liliopsida</taxon>
        <taxon>Poales</taxon>
        <taxon>Poaceae</taxon>
        <taxon>PACMAD clade</taxon>
        <taxon>Panicoideae</taxon>
        <taxon>Panicodae</taxon>
        <taxon>Paniceae</taxon>
        <taxon>Melinidinae</taxon>
        <taxon>Urochloa</taxon>
    </lineage>
</organism>
<gene>
    <name evidence="3" type="ORF">URODEC1_LOCUS104579</name>
</gene>
<evidence type="ECO:0000313" key="3">
    <source>
        <dbReference type="EMBL" id="CAL5073396.1"/>
    </source>
</evidence>
<name>A0ABC9FDU0_9POAL</name>
<feature type="compositionally biased region" description="Polar residues" evidence="2">
    <location>
        <begin position="39"/>
        <end position="51"/>
    </location>
</feature>